<organism evidence="5 6">
    <name type="scientific">Rhodothermus profundi</name>
    <dbReference type="NCBI Taxonomy" id="633813"/>
    <lineage>
        <taxon>Bacteria</taxon>
        <taxon>Pseudomonadati</taxon>
        <taxon>Rhodothermota</taxon>
        <taxon>Rhodothermia</taxon>
        <taxon>Rhodothermales</taxon>
        <taxon>Rhodothermaceae</taxon>
        <taxon>Rhodothermus</taxon>
    </lineage>
</organism>
<evidence type="ECO:0000256" key="2">
    <source>
        <dbReference type="ARBA" id="ARBA00022490"/>
    </source>
</evidence>
<dbReference type="InterPro" id="IPR050181">
    <property type="entry name" value="Cold_shock_domain"/>
</dbReference>
<protein>
    <submittedName>
        <fullName evidence="5">Cold-shock DNA-binding protein family</fullName>
    </submittedName>
</protein>
<comment type="subcellular location">
    <subcellularLocation>
        <location evidence="1 3">Cytoplasm</location>
    </subcellularLocation>
</comment>
<proteinExistence type="predicted"/>
<dbReference type="Pfam" id="PF00313">
    <property type="entry name" value="CSD"/>
    <property type="match status" value="1"/>
</dbReference>
<name>A0A1M6P929_9BACT</name>
<dbReference type="InterPro" id="IPR002059">
    <property type="entry name" value="CSP_DNA-bd"/>
</dbReference>
<dbReference type="RefSeq" id="WP_072713882.1">
    <property type="nucleotide sequence ID" value="NZ_FRAU01000001.1"/>
</dbReference>
<dbReference type="PIRSF" id="PIRSF002599">
    <property type="entry name" value="Cold_shock_A"/>
    <property type="match status" value="1"/>
</dbReference>
<evidence type="ECO:0000259" key="4">
    <source>
        <dbReference type="PROSITE" id="PS51857"/>
    </source>
</evidence>
<dbReference type="InterPro" id="IPR012156">
    <property type="entry name" value="Cold_shock_CspA"/>
</dbReference>
<dbReference type="PROSITE" id="PS51857">
    <property type="entry name" value="CSD_2"/>
    <property type="match status" value="1"/>
</dbReference>
<dbReference type="STRING" id="633813.SAMN04488087_0083"/>
<dbReference type="SMART" id="SM00357">
    <property type="entry name" value="CSP"/>
    <property type="match status" value="1"/>
</dbReference>
<dbReference type="PANTHER" id="PTHR11544">
    <property type="entry name" value="COLD SHOCK DOMAIN CONTAINING PROTEINS"/>
    <property type="match status" value="1"/>
</dbReference>
<dbReference type="EMBL" id="FRAU01000001">
    <property type="protein sequence ID" value="SHK04438.1"/>
    <property type="molecule type" value="Genomic_DNA"/>
</dbReference>
<evidence type="ECO:0000256" key="3">
    <source>
        <dbReference type="RuleBase" id="RU000408"/>
    </source>
</evidence>
<evidence type="ECO:0000256" key="1">
    <source>
        <dbReference type="ARBA" id="ARBA00004496"/>
    </source>
</evidence>
<gene>
    <name evidence="5" type="ORF">SAMN04488087_0083</name>
</gene>
<dbReference type="GO" id="GO:0005829">
    <property type="term" value="C:cytosol"/>
    <property type="evidence" value="ECO:0007669"/>
    <property type="project" value="UniProtKB-ARBA"/>
</dbReference>
<feature type="domain" description="CSD" evidence="4">
    <location>
        <begin position="1"/>
        <end position="67"/>
    </location>
</feature>
<reference evidence="6" key="1">
    <citation type="submission" date="2016-11" db="EMBL/GenBank/DDBJ databases">
        <authorList>
            <person name="Varghese N."/>
            <person name="Submissions S."/>
        </authorList>
    </citation>
    <scope>NUCLEOTIDE SEQUENCE [LARGE SCALE GENOMIC DNA]</scope>
    <source>
        <strain evidence="6">DSM 22212</strain>
    </source>
</reference>
<dbReference type="OrthoDB" id="9805039at2"/>
<keyword evidence="2" id="KW-0963">Cytoplasm</keyword>
<dbReference type="GO" id="GO:0003677">
    <property type="term" value="F:DNA binding"/>
    <property type="evidence" value="ECO:0007669"/>
    <property type="project" value="UniProtKB-KW"/>
</dbReference>
<dbReference type="InterPro" id="IPR019844">
    <property type="entry name" value="CSD_CS"/>
</dbReference>
<dbReference type="CDD" id="cd04458">
    <property type="entry name" value="CSP_CDS"/>
    <property type="match status" value="1"/>
</dbReference>
<dbReference type="InterPro" id="IPR011129">
    <property type="entry name" value="CSD"/>
</dbReference>
<dbReference type="Gene3D" id="2.40.50.140">
    <property type="entry name" value="Nucleic acid-binding proteins"/>
    <property type="match status" value="1"/>
</dbReference>
<keyword evidence="6" id="KW-1185">Reference proteome</keyword>
<sequence>MSQGTVKWFSAEKGYGFIEQDGGGEDVFVHRTAVAGLGYGEELRKGERLSFEIRRTPKGLQAVNVQRLDR</sequence>
<evidence type="ECO:0000313" key="6">
    <source>
        <dbReference type="Proteomes" id="UP000185812"/>
    </source>
</evidence>
<dbReference type="PROSITE" id="PS00352">
    <property type="entry name" value="CSD_1"/>
    <property type="match status" value="1"/>
</dbReference>
<accession>A0A1M6P929</accession>
<dbReference type="SUPFAM" id="SSF50249">
    <property type="entry name" value="Nucleic acid-binding proteins"/>
    <property type="match status" value="1"/>
</dbReference>
<evidence type="ECO:0000313" key="5">
    <source>
        <dbReference type="EMBL" id="SHK04438.1"/>
    </source>
</evidence>
<dbReference type="InterPro" id="IPR012340">
    <property type="entry name" value="NA-bd_OB-fold"/>
</dbReference>
<dbReference type="AlphaFoldDB" id="A0A1M6P929"/>
<dbReference type="PRINTS" id="PR00050">
    <property type="entry name" value="COLDSHOCK"/>
</dbReference>
<keyword evidence="5" id="KW-0238">DNA-binding</keyword>
<dbReference type="Proteomes" id="UP000185812">
    <property type="component" value="Unassembled WGS sequence"/>
</dbReference>